<evidence type="ECO:0000259" key="4">
    <source>
        <dbReference type="Pfam" id="PF01551"/>
    </source>
</evidence>
<feature type="coiled-coil region" evidence="1">
    <location>
        <begin position="33"/>
        <end position="105"/>
    </location>
</feature>
<feature type="chain" id="PRO_5019065990" evidence="3">
    <location>
        <begin position="22"/>
        <end position="381"/>
    </location>
</feature>
<feature type="compositionally biased region" description="Basic and acidic residues" evidence="2">
    <location>
        <begin position="200"/>
        <end position="224"/>
    </location>
</feature>
<dbReference type="EMBL" id="PIQC01000004">
    <property type="protein sequence ID" value="RUO69461.1"/>
    <property type="molecule type" value="Genomic_DNA"/>
</dbReference>
<accession>A0A432YZW1</accession>
<dbReference type="RefSeq" id="WP_126781212.1">
    <property type="nucleotide sequence ID" value="NZ_PIQC01000004.1"/>
</dbReference>
<name>A0A432YZW1_9GAMM</name>
<protein>
    <submittedName>
        <fullName evidence="5">Peptidase M23</fullName>
    </submittedName>
</protein>
<dbReference type="Proteomes" id="UP000288058">
    <property type="component" value="Unassembled WGS sequence"/>
</dbReference>
<dbReference type="FunFam" id="2.70.70.10:FF:000003">
    <property type="entry name" value="Murein hydrolase activator EnvC"/>
    <property type="match status" value="1"/>
</dbReference>
<dbReference type="SUPFAM" id="SSF51261">
    <property type="entry name" value="Duplicated hybrid motif"/>
    <property type="match status" value="1"/>
</dbReference>
<dbReference type="PANTHER" id="PTHR21666">
    <property type="entry name" value="PEPTIDASE-RELATED"/>
    <property type="match status" value="1"/>
</dbReference>
<evidence type="ECO:0000256" key="3">
    <source>
        <dbReference type="SAM" id="SignalP"/>
    </source>
</evidence>
<dbReference type="GO" id="GO:0004222">
    <property type="term" value="F:metalloendopeptidase activity"/>
    <property type="evidence" value="ECO:0007669"/>
    <property type="project" value="TreeGrafter"/>
</dbReference>
<sequence length="381" mass="43842">MPLKAFFFVMVGLLLTSPTLAQDYSEDDKASTEAEIQAVNDELAERIKAIEERSSALNSTEQQLRDLEIRTAEIAGSLRQTQTELKQINQEITDSEQRRNELQQKQKQQVALLEDQLVSAYMNGNHDFLKMLLNQQDPGQFERTLSYYQYLNTARVEEIEVIQRTQKEITALTEELKQQQSQLASLQEQQQKQRAQLEQQQHRQEDKLAELQQQQRKDRSRVNQLEQSREQLEQVLRAIENALAQQKDVQLVGLQAVKNQLNWPSDGDVKRLFGQRREGPVDWKGVLIEGNNGQSVRSIANGRVVYADWLRGFGLVIVIDHGESYMSLYGHNQTLTKAVGDKVRKDEEIALMGQSGSRNSAALYFEIRHQGRPQNPSNWIR</sequence>
<evidence type="ECO:0000256" key="2">
    <source>
        <dbReference type="SAM" id="MobiDB-lite"/>
    </source>
</evidence>
<dbReference type="Pfam" id="PF01551">
    <property type="entry name" value="Peptidase_M23"/>
    <property type="match status" value="1"/>
</dbReference>
<feature type="region of interest" description="Disordered" evidence="2">
    <location>
        <begin position="194"/>
        <end position="224"/>
    </location>
</feature>
<evidence type="ECO:0000313" key="6">
    <source>
        <dbReference type="Proteomes" id="UP000288058"/>
    </source>
</evidence>
<organism evidence="5 6">
    <name type="scientific">Idiomarina ramblicola</name>
    <dbReference type="NCBI Taxonomy" id="263724"/>
    <lineage>
        <taxon>Bacteria</taxon>
        <taxon>Pseudomonadati</taxon>
        <taxon>Pseudomonadota</taxon>
        <taxon>Gammaproteobacteria</taxon>
        <taxon>Alteromonadales</taxon>
        <taxon>Idiomarinaceae</taxon>
        <taxon>Idiomarina</taxon>
    </lineage>
</organism>
<proteinExistence type="predicted"/>
<keyword evidence="3" id="KW-0732">Signal</keyword>
<reference evidence="6" key="1">
    <citation type="journal article" date="2018" name="Front. Microbiol.">
        <title>Genome-Based Analysis Reveals the Taxonomy and Diversity of the Family Idiomarinaceae.</title>
        <authorList>
            <person name="Liu Y."/>
            <person name="Lai Q."/>
            <person name="Shao Z."/>
        </authorList>
    </citation>
    <scope>NUCLEOTIDE SEQUENCE [LARGE SCALE GENOMIC DNA]</scope>
    <source>
        <strain evidence="6">R22</strain>
    </source>
</reference>
<evidence type="ECO:0000256" key="1">
    <source>
        <dbReference type="SAM" id="Coils"/>
    </source>
</evidence>
<keyword evidence="6" id="KW-1185">Reference proteome</keyword>
<evidence type="ECO:0000313" key="5">
    <source>
        <dbReference type="EMBL" id="RUO69461.1"/>
    </source>
</evidence>
<dbReference type="InterPro" id="IPR011055">
    <property type="entry name" value="Dup_hybrid_motif"/>
</dbReference>
<feature type="signal peptide" evidence="3">
    <location>
        <begin position="1"/>
        <end position="21"/>
    </location>
</feature>
<dbReference type="CDD" id="cd12797">
    <property type="entry name" value="M23_peptidase"/>
    <property type="match status" value="1"/>
</dbReference>
<dbReference type="AlphaFoldDB" id="A0A432YZW1"/>
<dbReference type="InterPro" id="IPR016047">
    <property type="entry name" value="M23ase_b-sheet_dom"/>
</dbReference>
<gene>
    <name evidence="5" type="ORF">CWI78_05960</name>
</gene>
<keyword evidence="1" id="KW-0175">Coiled coil</keyword>
<feature type="domain" description="M23ase beta-sheet core" evidence="4">
    <location>
        <begin position="283"/>
        <end position="376"/>
    </location>
</feature>
<comment type="caution">
    <text evidence="5">The sequence shown here is derived from an EMBL/GenBank/DDBJ whole genome shotgun (WGS) entry which is preliminary data.</text>
</comment>
<dbReference type="PANTHER" id="PTHR21666:SF270">
    <property type="entry name" value="MUREIN HYDROLASE ACTIVATOR ENVC"/>
    <property type="match status" value="1"/>
</dbReference>
<dbReference type="Gene3D" id="6.10.250.3150">
    <property type="match status" value="1"/>
</dbReference>
<dbReference type="Gene3D" id="2.70.70.10">
    <property type="entry name" value="Glucose Permease (Domain IIA)"/>
    <property type="match status" value="1"/>
</dbReference>
<dbReference type="InterPro" id="IPR050570">
    <property type="entry name" value="Cell_wall_metabolism_enzyme"/>
</dbReference>
<dbReference type="OrthoDB" id="9784703at2"/>